<dbReference type="SUPFAM" id="SSF49401">
    <property type="entry name" value="Bacterial adhesins"/>
    <property type="match status" value="1"/>
</dbReference>
<organism evidence="3 4">
    <name type="scientific">Serratia entomophila</name>
    <dbReference type="NCBI Taxonomy" id="42906"/>
    <lineage>
        <taxon>Bacteria</taxon>
        <taxon>Pseudomonadati</taxon>
        <taxon>Pseudomonadota</taxon>
        <taxon>Gammaproteobacteria</taxon>
        <taxon>Enterobacterales</taxon>
        <taxon>Yersiniaceae</taxon>
        <taxon>Serratia</taxon>
    </lineage>
</organism>
<name>A0ABY5CNB8_9GAMM</name>
<proteinExistence type="predicted"/>
<evidence type="ECO:0000313" key="4">
    <source>
        <dbReference type="Proteomes" id="UP001056873"/>
    </source>
</evidence>
<dbReference type="PANTHER" id="PTHR33420">
    <property type="entry name" value="FIMBRIAL SUBUNIT ELFA-RELATED"/>
    <property type="match status" value="1"/>
</dbReference>
<protein>
    <submittedName>
        <fullName evidence="3">Fimbrial protein</fullName>
    </submittedName>
</protein>
<feature type="domain" description="Fimbrial-type adhesion" evidence="2">
    <location>
        <begin position="33"/>
        <end position="165"/>
    </location>
</feature>
<feature type="signal peptide" evidence="1">
    <location>
        <begin position="1"/>
        <end position="27"/>
    </location>
</feature>
<evidence type="ECO:0000259" key="2">
    <source>
        <dbReference type="Pfam" id="PF00419"/>
    </source>
</evidence>
<dbReference type="InterPro" id="IPR000259">
    <property type="entry name" value="Adhesion_dom_fimbrial"/>
</dbReference>
<feature type="chain" id="PRO_5046682581" evidence="1">
    <location>
        <begin position="28"/>
        <end position="165"/>
    </location>
</feature>
<dbReference type="InterPro" id="IPR008966">
    <property type="entry name" value="Adhesion_dom_sf"/>
</dbReference>
<keyword evidence="1" id="KW-0732">Signal</keyword>
<dbReference type="EMBL" id="CP074347">
    <property type="protein sequence ID" value="USU99372.1"/>
    <property type="molecule type" value="Genomic_DNA"/>
</dbReference>
<evidence type="ECO:0000313" key="3">
    <source>
        <dbReference type="EMBL" id="USU99372.1"/>
    </source>
</evidence>
<dbReference type="PANTHER" id="PTHR33420:SF34">
    <property type="entry name" value="MINOR FIMBRIAL SUBUNIT"/>
    <property type="match status" value="1"/>
</dbReference>
<dbReference type="InterPro" id="IPR036937">
    <property type="entry name" value="Adhesion_dom_fimbrial_sf"/>
</dbReference>
<dbReference type="InterPro" id="IPR005430">
    <property type="entry name" value="P_pili_tip_PapF"/>
</dbReference>
<gene>
    <name evidence="3" type="ORF">KFQ06_15020</name>
</gene>
<evidence type="ECO:0000256" key="1">
    <source>
        <dbReference type="SAM" id="SignalP"/>
    </source>
</evidence>
<dbReference type="Gene3D" id="2.60.40.1090">
    <property type="entry name" value="Fimbrial-type adhesion domain"/>
    <property type="match status" value="1"/>
</dbReference>
<dbReference type="Proteomes" id="UP001056873">
    <property type="component" value="Chromosome"/>
</dbReference>
<sequence>MENSMKRSLAPLWLGGLLALSALPTQATTATVNVRVTVLSPPCVINGGRTIEVDFGDSLIITRVDGNNYTKAVDYTLTCTGNSSNAMKLQVMGNPTAFEPGALQTSVADLGIALKANGGALAVNEWLDFTYPNAPQLQAVPVKRAGATLAGGEFTAAATLRVDYQ</sequence>
<dbReference type="Pfam" id="PF00419">
    <property type="entry name" value="Fimbrial"/>
    <property type="match status" value="1"/>
</dbReference>
<accession>A0ABY5CNB8</accession>
<keyword evidence="4" id="KW-1185">Reference proteome</keyword>
<dbReference type="PRINTS" id="PR01613">
    <property type="entry name" value="FIMBRIALPAPF"/>
</dbReference>
<dbReference type="InterPro" id="IPR050263">
    <property type="entry name" value="Bact_Fimbrial_Adh_Pro"/>
</dbReference>
<reference evidence="3" key="1">
    <citation type="journal article" date="2022" name="BMC Genomics">
        <title>Genome sequence of the entomopathogenic Serratia entomophila isolate 626 and characterisation of the species specific itaconate degradation pathway.</title>
        <authorList>
            <person name="Vaughan A.L."/>
            <person name="Altermann E."/>
            <person name="Glare T.R."/>
            <person name="Hurst M.R.H."/>
        </authorList>
    </citation>
    <scope>NUCLEOTIDE SEQUENCE</scope>
    <source>
        <strain evidence="3">626</strain>
    </source>
</reference>